<dbReference type="EnsemblPlants" id="AUR62027548-RA">
    <property type="protein sequence ID" value="AUR62027548-RA:cds"/>
    <property type="gene ID" value="AUR62027548"/>
</dbReference>
<protein>
    <recommendedName>
        <fullName evidence="2">FAR1 domain-containing protein</fullName>
    </recommendedName>
</protein>
<sequence length="247" mass="27606">MRKTVTSDDEAYNLYNDYAFNIGFSIRKGNIRTVGKTSVWRSRGYVCSCAGLKNDSKRHVRKFKKLDFRTNCGAFVEFIIDPEQLKVISVMKASGVRVTDSLSLLSKEVGGSPNLGCTRKDIYNALNTEKANRLDGSDCNQLIKYFAQRQAKEVDFYYEFEALDDDGYPLTYSHPTTKDSSLNVLPKQMNGQSSMGVQGASKKRKVPANDAQTSSRENTYNSQGNGRQPSKKNNNTSQPSSSSQFGY</sequence>
<dbReference type="AlphaFoldDB" id="A0A803MDK5"/>
<feature type="compositionally biased region" description="Low complexity" evidence="1">
    <location>
        <begin position="231"/>
        <end position="247"/>
    </location>
</feature>
<reference evidence="3" key="2">
    <citation type="submission" date="2021-03" db="UniProtKB">
        <authorList>
            <consortium name="EnsemblPlants"/>
        </authorList>
    </citation>
    <scope>IDENTIFICATION</scope>
</reference>
<dbReference type="Proteomes" id="UP000596660">
    <property type="component" value="Unplaced"/>
</dbReference>
<evidence type="ECO:0000313" key="3">
    <source>
        <dbReference type="EnsemblPlants" id="AUR62027548-RA:cds"/>
    </source>
</evidence>
<feature type="compositionally biased region" description="Polar residues" evidence="1">
    <location>
        <begin position="210"/>
        <end position="228"/>
    </location>
</feature>
<feature type="domain" description="FAR1" evidence="2">
    <location>
        <begin position="14"/>
        <end position="81"/>
    </location>
</feature>
<feature type="region of interest" description="Disordered" evidence="1">
    <location>
        <begin position="177"/>
        <end position="247"/>
    </location>
</feature>
<dbReference type="PANTHER" id="PTHR47718:SF17">
    <property type="entry name" value="PROTEIN FAR1-RELATED SEQUENCE 5-LIKE"/>
    <property type="match status" value="1"/>
</dbReference>
<evidence type="ECO:0000259" key="2">
    <source>
        <dbReference type="Pfam" id="PF03101"/>
    </source>
</evidence>
<reference evidence="3" key="1">
    <citation type="journal article" date="2017" name="Nature">
        <title>The genome of Chenopodium quinoa.</title>
        <authorList>
            <person name="Jarvis D.E."/>
            <person name="Ho Y.S."/>
            <person name="Lightfoot D.J."/>
            <person name="Schmoeckel S.M."/>
            <person name="Li B."/>
            <person name="Borm T.J.A."/>
            <person name="Ohyanagi H."/>
            <person name="Mineta K."/>
            <person name="Michell C.T."/>
            <person name="Saber N."/>
            <person name="Kharbatia N.M."/>
            <person name="Rupper R.R."/>
            <person name="Sharp A.R."/>
            <person name="Dally N."/>
            <person name="Boughton B.A."/>
            <person name="Woo Y.H."/>
            <person name="Gao G."/>
            <person name="Schijlen E.G.W.M."/>
            <person name="Guo X."/>
            <person name="Momin A.A."/>
            <person name="Negrao S."/>
            <person name="Al-Babili S."/>
            <person name="Gehring C."/>
            <person name="Roessner U."/>
            <person name="Jung C."/>
            <person name="Murphy K."/>
            <person name="Arold S.T."/>
            <person name="Gojobori T."/>
            <person name="van der Linden C.G."/>
            <person name="van Loo E.N."/>
            <person name="Jellen E.N."/>
            <person name="Maughan P.J."/>
            <person name="Tester M."/>
        </authorList>
    </citation>
    <scope>NUCLEOTIDE SEQUENCE [LARGE SCALE GENOMIC DNA]</scope>
    <source>
        <strain evidence="3">cv. PI 614886</strain>
    </source>
</reference>
<dbReference type="Gramene" id="AUR62027548-RA">
    <property type="protein sequence ID" value="AUR62027548-RA:cds"/>
    <property type="gene ID" value="AUR62027548"/>
</dbReference>
<dbReference type="PANTHER" id="PTHR47718">
    <property type="entry name" value="OS01G0519700 PROTEIN"/>
    <property type="match status" value="1"/>
</dbReference>
<accession>A0A803MDK5</accession>
<organism evidence="3 4">
    <name type="scientific">Chenopodium quinoa</name>
    <name type="common">Quinoa</name>
    <dbReference type="NCBI Taxonomy" id="63459"/>
    <lineage>
        <taxon>Eukaryota</taxon>
        <taxon>Viridiplantae</taxon>
        <taxon>Streptophyta</taxon>
        <taxon>Embryophyta</taxon>
        <taxon>Tracheophyta</taxon>
        <taxon>Spermatophyta</taxon>
        <taxon>Magnoliopsida</taxon>
        <taxon>eudicotyledons</taxon>
        <taxon>Gunneridae</taxon>
        <taxon>Pentapetalae</taxon>
        <taxon>Caryophyllales</taxon>
        <taxon>Chenopodiaceae</taxon>
        <taxon>Chenopodioideae</taxon>
        <taxon>Atripliceae</taxon>
        <taxon>Chenopodium</taxon>
    </lineage>
</organism>
<proteinExistence type="predicted"/>
<evidence type="ECO:0000256" key="1">
    <source>
        <dbReference type="SAM" id="MobiDB-lite"/>
    </source>
</evidence>
<name>A0A803MDK5_CHEQI</name>
<keyword evidence="4" id="KW-1185">Reference proteome</keyword>
<evidence type="ECO:0000313" key="4">
    <source>
        <dbReference type="Proteomes" id="UP000596660"/>
    </source>
</evidence>
<dbReference type="Pfam" id="PF03101">
    <property type="entry name" value="FAR1"/>
    <property type="match status" value="1"/>
</dbReference>
<dbReference type="InterPro" id="IPR004330">
    <property type="entry name" value="FAR1_DNA_bnd_dom"/>
</dbReference>
<feature type="compositionally biased region" description="Polar residues" evidence="1">
    <location>
        <begin position="177"/>
        <end position="196"/>
    </location>
</feature>